<keyword evidence="11" id="KW-1185">Reference proteome</keyword>
<dbReference type="EC" id="1.14.11.-" evidence="10"/>
<proteinExistence type="inferred from homology"/>
<keyword evidence="10" id="KW-0560">Oxidoreductase</keyword>
<accession>A0A2H9ZQW0</accession>
<feature type="region of interest" description="Disordered" evidence="7">
    <location>
        <begin position="97"/>
        <end position="127"/>
    </location>
</feature>
<dbReference type="PANTHER" id="PTHR12549:SF42">
    <property type="entry name" value="LYSINE-SPECIFIC DEMETHYLASE JMJ28"/>
    <property type="match status" value="1"/>
</dbReference>
<dbReference type="InterPro" id="IPR001841">
    <property type="entry name" value="Znf_RING"/>
</dbReference>
<evidence type="ECO:0000256" key="1">
    <source>
        <dbReference type="ARBA" id="ARBA00004123"/>
    </source>
</evidence>
<evidence type="ECO:0000313" key="11">
    <source>
        <dbReference type="Proteomes" id="UP000236161"/>
    </source>
</evidence>
<feature type="compositionally biased region" description="Basic and acidic residues" evidence="7">
    <location>
        <begin position="58"/>
        <end position="70"/>
    </location>
</feature>
<dbReference type="PROSITE" id="PS51667">
    <property type="entry name" value="WRC"/>
    <property type="match status" value="3"/>
</dbReference>
<evidence type="ECO:0000256" key="7">
    <source>
        <dbReference type="SAM" id="MobiDB-lite"/>
    </source>
</evidence>
<dbReference type="GO" id="GO:0032454">
    <property type="term" value="F:histone H3K9 demethylase activity"/>
    <property type="evidence" value="ECO:0007669"/>
    <property type="project" value="InterPro"/>
</dbReference>
<feature type="region of interest" description="Disordered" evidence="7">
    <location>
        <begin position="346"/>
        <end position="375"/>
    </location>
</feature>
<dbReference type="InterPro" id="IPR014977">
    <property type="entry name" value="WRC_dom"/>
</dbReference>
<evidence type="ECO:0000259" key="8">
    <source>
        <dbReference type="PROSITE" id="PS50089"/>
    </source>
</evidence>
<name>A0A2H9ZQW0_9ASPA</name>
<dbReference type="GO" id="GO:0006357">
    <property type="term" value="P:regulation of transcription by RNA polymerase II"/>
    <property type="evidence" value="ECO:0007669"/>
    <property type="project" value="TreeGrafter"/>
</dbReference>
<keyword evidence="5" id="KW-0863">Zinc-finger</keyword>
<dbReference type="GO" id="GO:0016491">
    <property type="term" value="F:oxidoreductase activity"/>
    <property type="evidence" value="ECO:0007669"/>
    <property type="project" value="UniProtKB-KW"/>
</dbReference>
<comment type="subcellular location">
    <subcellularLocation>
        <location evidence="1">Nucleus</location>
    </subcellularLocation>
</comment>
<dbReference type="GO" id="GO:0003712">
    <property type="term" value="F:transcription coregulator activity"/>
    <property type="evidence" value="ECO:0007669"/>
    <property type="project" value="TreeGrafter"/>
</dbReference>
<dbReference type="STRING" id="1088818.A0A2H9ZQW0"/>
<evidence type="ECO:0000259" key="9">
    <source>
        <dbReference type="PROSITE" id="PS51667"/>
    </source>
</evidence>
<feature type="domain" description="RING-type" evidence="8">
    <location>
        <begin position="446"/>
        <end position="494"/>
    </location>
</feature>
<feature type="compositionally biased region" description="Basic and acidic residues" evidence="7">
    <location>
        <begin position="117"/>
        <end position="127"/>
    </location>
</feature>
<comment type="caution">
    <text evidence="6">Lacks conserved residue(s) required for the propagation of feature annotation.</text>
</comment>
<feature type="domain" description="WRC" evidence="9">
    <location>
        <begin position="286"/>
        <end position="330"/>
    </location>
</feature>
<organism evidence="10 11">
    <name type="scientific">Apostasia shenzhenica</name>
    <dbReference type="NCBI Taxonomy" id="1088818"/>
    <lineage>
        <taxon>Eukaryota</taxon>
        <taxon>Viridiplantae</taxon>
        <taxon>Streptophyta</taxon>
        <taxon>Embryophyta</taxon>
        <taxon>Tracheophyta</taxon>
        <taxon>Spermatophyta</taxon>
        <taxon>Magnoliopsida</taxon>
        <taxon>Liliopsida</taxon>
        <taxon>Asparagales</taxon>
        <taxon>Orchidaceae</taxon>
        <taxon>Apostasioideae</taxon>
        <taxon>Apostasia</taxon>
    </lineage>
</organism>
<feature type="compositionally biased region" description="Basic and acidic residues" evidence="7">
    <location>
        <begin position="255"/>
        <end position="277"/>
    </location>
</feature>
<sequence>MGKKLFLGNRSPLPDHLRCRRSDGRQWRCPQPAMPGLSFCDHHYNQVRRNQPNNSRTTKSECLEPATPRRPERKRRLREEGPARACLCADHPHKSERRRRLRLREEGPAEEPIGTTPKREAEPEAEADRMVLKGDVEIGMEAARIVPKEDEAAKILQEEEADVGMDAAMPEMTGGLVFSSQFRCKRSDFRQWRCRELEMPSLNFCGYRQLCYQQANNKSAIVASSMAHKCKRRSLLAADSRPTRKRRRWQPSREPPTDEPSREVKGDKREGEMEAAKPEFSGVITLPDHLRCRRSDGRHWRCSQMVKPGLNFCEYHHLRCKQASMKNKKVVANAALARKLLLRRRRKSGDPAAEDTLGAAQRDGEGTTEAPDLEVTRDLPNGVMAISPAPARIPPYATYPLDQKLEHDGCHMERRFRSKNAERVPMGTFKKLPFAWIMRRGRTRVCHRCRGGQSKVVQAIRCLSCLELFCTSCIETWHSEMSELEVKVCCPVCRGCCSCINCKSRRDEDGGSKELAIQENKLISTKNVNHLICHLLPLVKHINGEQITELEVEANNQGRRLLDVHIQVRKYSSMEQLNCNTCKTKITDFHRSCSMCTYRFCLSCCQKVRGGSLPKGIGKHLHEYRKRRNAYYRVDKAINGKKAGVACEKHVSTSSLSAPVVPSDWATNSDGSIFCPPKELGGCGDGILNIHFAIISDSVQFFTEQIDS</sequence>
<dbReference type="GO" id="GO:0000785">
    <property type="term" value="C:chromatin"/>
    <property type="evidence" value="ECO:0007669"/>
    <property type="project" value="TreeGrafter"/>
</dbReference>
<evidence type="ECO:0000256" key="4">
    <source>
        <dbReference type="ARBA" id="ARBA00023242"/>
    </source>
</evidence>
<reference evidence="10 11" key="1">
    <citation type="journal article" date="2017" name="Nature">
        <title>The Apostasia genome and the evolution of orchids.</title>
        <authorList>
            <person name="Zhang G.Q."/>
            <person name="Liu K.W."/>
            <person name="Li Z."/>
            <person name="Lohaus R."/>
            <person name="Hsiao Y.Y."/>
            <person name="Niu S.C."/>
            <person name="Wang J.Y."/>
            <person name="Lin Y.C."/>
            <person name="Xu Q."/>
            <person name="Chen L.J."/>
            <person name="Yoshida K."/>
            <person name="Fujiwara S."/>
            <person name="Wang Z.W."/>
            <person name="Zhang Y.Q."/>
            <person name="Mitsuda N."/>
            <person name="Wang M."/>
            <person name="Liu G.H."/>
            <person name="Pecoraro L."/>
            <person name="Huang H.X."/>
            <person name="Xiao X.J."/>
            <person name="Lin M."/>
            <person name="Wu X.Y."/>
            <person name="Wu W.L."/>
            <person name="Chen Y.Y."/>
            <person name="Chang S.B."/>
            <person name="Sakamoto S."/>
            <person name="Ohme-Takagi M."/>
            <person name="Yagi M."/>
            <person name="Zeng S.J."/>
            <person name="Shen C.Y."/>
            <person name="Yeh C.M."/>
            <person name="Luo Y.B."/>
            <person name="Tsai W.C."/>
            <person name="Van de Peer Y."/>
            <person name="Liu Z.J."/>
        </authorList>
    </citation>
    <scope>NUCLEOTIDE SEQUENCE [LARGE SCALE GENOMIC DNA]</scope>
    <source>
        <strain evidence="11">cv. Shenzhen</strain>
        <tissue evidence="10">Stem</tissue>
    </source>
</reference>
<dbReference type="PROSITE" id="PS50089">
    <property type="entry name" value="ZF_RING_2"/>
    <property type="match status" value="1"/>
</dbReference>
<feature type="region of interest" description="Disordered" evidence="7">
    <location>
        <begin position="239"/>
        <end position="278"/>
    </location>
</feature>
<dbReference type="AlphaFoldDB" id="A0A2H9ZQW0"/>
<dbReference type="OrthoDB" id="1934855at2759"/>
<keyword evidence="5" id="KW-0862">Zinc</keyword>
<dbReference type="GO" id="GO:0000118">
    <property type="term" value="C:histone deacetylase complex"/>
    <property type="evidence" value="ECO:0007669"/>
    <property type="project" value="TreeGrafter"/>
</dbReference>
<dbReference type="InterPro" id="IPR045109">
    <property type="entry name" value="LSDs-like"/>
</dbReference>
<protein>
    <submittedName>
        <fullName evidence="10">Jumonji domain-containing protein 1C</fullName>
        <ecNumber evidence="10">1.14.11.-</ecNumber>
    </submittedName>
</protein>
<gene>
    <name evidence="10" type="ORF">AXF42_Ash011024</name>
</gene>
<evidence type="ECO:0000313" key="10">
    <source>
        <dbReference type="EMBL" id="PKA45683.1"/>
    </source>
</evidence>
<dbReference type="Proteomes" id="UP000236161">
    <property type="component" value="Unassembled WGS sequence"/>
</dbReference>
<feature type="domain" description="WRC" evidence="9">
    <location>
        <begin position="178"/>
        <end position="222"/>
    </location>
</feature>
<evidence type="ECO:0000256" key="6">
    <source>
        <dbReference type="PROSITE-ProRule" id="PRU01002"/>
    </source>
</evidence>
<keyword evidence="3" id="KW-0479">Metal-binding</keyword>
<evidence type="ECO:0000256" key="5">
    <source>
        <dbReference type="PROSITE-ProRule" id="PRU00175"/>
    </source>
</evidence>
<evidence type="ECO:0000256" key="3">
    <source>
        <dbReference type="ARBA" id="ARBA00022723"/>
    </source>
</evidence>
<comment type="similarity">
    <text evidence="2">Belongs to the JARID1 histone demethylase family.</text>
</comment>
<dbReference type="GO" id="GO:0008270">
    <property type="term" value="F:zinc ion binding"/>
    <property type="evidence" value="ECO:0007669"/>
    <property type="project" value="UniProtKB-KW"/>
</dbReference>
<dbReference type="Pfam" id="PF08879">
    <property type="entry name" value="WRC"/>
    <property type="match status" value="2"/>
</dbReference>
<evidence type="ECO:0000256" key="2">
    <source>
        <dbReference type="ARBA" id="ARBA00006801"/>
    </source>
</evidence>
<dbReference type="GO" id="GO:0031490">
    <property type="term" value="F:chromatin DNA binding"/>
    <property type="evidence" value="ECO:0007669"/>
    <property type="project" value="TreeGrafter"/>
</dbReference>
<feature type="domain" description="WRC" evidence="9">
    <location>
        <begin position="13"/>
        <end position="57"/>
    </location>
</feature>
<dbReference type="PANTHER" id="PTHR12549">
    <property type="entry name" value="JMJC DOMAIN-CONTAINING HISTONE DEMETHYLATION PROTEIN"/>
    <property type="match status" value="1"/>
</dbReference>
<keyword evidence="4" id="KW-0539">Nucleus</keyword>
<dbReference type="EMBL" id="KZ454830">
    <property type="protein sequence ID" value="PKA45683.1"/>
    <property type="molecule type" value="Genomic_DNA"/>
</dbReference>
<feature type="region of interest" description="Disordered" evidence="7">
    <location>
        <begin position="49"/>
        <end position="81"/>
    </location>
</feature>